<evidence type="ECO:0000313" key="3">
    <source>
        <dbReference type="Proteomes" id="UP000064893"/>
    </source>
</evidence>
<gene>
    <name evidence="2" type="ORF">L21SP5_01983</name>
</gene>
<dbReference type="Proteomes" id="UP000064893">
    <property type="component" value="Chromosome"/>
</dbReference>
<keyword evidence="1" id="KW-0472">Membrane</keyword>
<feature type="transmembrane region" description="Helical" evidence="1">
    <location>
        <begin position="27"/>
        <end position="48"/>
    </location>
</feature>
<keyword evidence="1" id="KW-1133">Transmembrane helix</keyword>
<sequence length="808" mass="92534">MIILYFYCNLFPQNKFDKYTMRAIKQILAGIFAGFFFLMLGLIGYFYFNQEKIVEILIKEVNKQVNTPIDVQEVSMSFFERFPYVSVKFDQVTVHGANKTDTKSNDTLLTAQSLFFDLDLKTLISDKPQINRLAISNGKIHITIASDGTTNYNILKSAPSENTGKQGKLAIDAIEIEQIQVIYEDRQKGAFYVNQISEALIKGVIQKKYWQLNTDITLTQTNIIPEAYNFFEAYRWSGQIFKSQELIDWKGTLEGDNKQLKINGVFNLKNNQAIIQSPGMKLNAEFINKILAKNKLGKLKISDGVTKISQLRYTYKNKNNQYLSFGFDASHKTLLKQKNINITAQGRFNYRSGRPLIKINTAEAAYKGSSVYFEGNYNLPDQIIKGFTSFTANLKDLNDFQISDLPVKNLTGLIDGQAQVNAKLKGGQAYSNMFKEGELGFQNVGLVIRENNFQINNLNAVLKASPKNINIEELTGNFNQNNLSFKGQIDNLFEYLQKKQPININGHAHTTNFNLSTFLLLSENSKNSEPFRLTDNIRLDLTFEAKNLSRDKFRAKQVKTHFRKYGRRIEVLNLQMQTSDGSISTNGKLLQQKNNEWYVELTGNLQNVNVTGIFSEFNNFGQEYITSKNLAGKLTADVKADFVFYPDFSIRPESLYLITDLKIEDGALIDYKTLEALSNYIDVEELQHVKFARFENQISIQNQKITIPYMEVQSSAIDLGLTGTHTFNNEIDYQISVGLTDVLFRKLRRKHQKASAKQQNNKMMVFVDITGTTEDYNIEFSKLKRKRVEPVPEKQQKKKFDIEFGDFK</sequence>
<dbReference type="PANTHER" id="PTHR30441">
    <property type="entry name" value="DUF748 DOMAIN-CONTAINING PROTEIN"/>
    <property type="match status" value="1"/>
</dbReference>
<proteinExistence type="predicted"/>
<dbReference type="EMBL" id="CP013118">
    <property type="protein sequence ID" value="ALO15622.1"/>
    <property type="molecule type" value="Genomic_DNA"/>
</dbReference>
<organism evidence="2 3">
    <name type="scientific">Salinivirga cyanobacteriivorans</name>
    <dbReference type="NCBI Taxonomy" id="1307839"/>
    <lineage>
        <taxon>Bacteria</taxon>
        <taxon>Pseudomonadati</taxon>
        <taxon>Bacteroidota</taxon>
        <taxon>Bacteroidia</taxon>
        <taxon>Bacteroidales</taxon>
        <taxon>Salinivirgaceae</taxon>
        <taxon>Salinivirga</taxon>
    </lineage>
</organism>
<evidence type="ECO:0000313" key="2">
    <source>
        <dbReference type="EMBL" id="ALO15622.1"/>
    </source>
</evidence>
<dbReference type="InterPro" id="IPR052894">
    <property type="entry name" value="AsmA-related"/>
</dbReference>
<dbReference type="GO" id="GO:0005886">
    <property type="term" value="C:plasma membrane"/>
    <property type="evidence" value="ECO:0007669"/>
    <property type="project" value="TreeGrafter"/>
</dbReference>
<accession>A0A0S2I017</accession>
<evidence type="ECO:0000256" key="1">
    <source>
        <dbReference type="SAM" id="Phobius"/>
    </source>
</evidence>
<protein>
    <submittedName>
        <fullName evidence="2">Uncharacterized protein</fullName>
    </submittedName>
</protein>
<dbReference type="AlphaFoldDB" id="A0A0S2I017"/>
<dbReference type="KEGG" id="blq:L21SP5_01983"/>
<keyword evidence="1" id="KW-0812">Transmembrane</keyword>
<dbReference type="PANTHER" id="PTHR30441:SF8">
    <property type="entry name" value="DUF748 DOMAIN-CONTAINING PROTEIN"/>
    <property type="match status" value="1"/>
</dbReference>
<dbReference type="STRING" id="1307839.L21SP5_01983"/>
<name>A0A0S2I017_9BACT</name>
<keyword evidence="3" id="KW-1185">Reference proteome</keyword>
<reference evidence="2 3" key="1">
    <citation type="submission" date="2015-11" db="EMBL/GenBank/DDBJ databases">
        <title>Description and complete genome sequence of a novel strain predominating in hypersaline microbial mats and representing a new family of the Bacteriodetes phylum.</title>
        <authorList>
            <person name="Spring S."/>
            <person name="Bunk B."/>
            <person name="Sproer C."/>
            <person name="Klenk H.-P."/>
        </authorList>
    </citation>
    <scope>NUCLEOTIDE SEQUENCE [LARGE SCALE GENOMIC DNA]</scope>
    <source>
        <strain evidence="2 3">L21-Spi-D4</strain>
    </source>
</reference>
<dbReference type="GO" id="GO:0090313">
    <property type="term" value="P:regulation of protein targeting to membrane"/>
    <property type="evidence" value="ECO:0007669"/>
    <property type="project" value="TreeGrafter"/>
</dbReference>